<dbReference type="AlphaFoldDB" id="A0A914RYK9"/>
<accession>A0A914RYK9</accession>
<protein>
    <submittedName>
        <fullName evidence="2">Uncharacterized protein</fullName>
    </submittedName>
</protein>
<proteinExistence type="predicted"/>
<evidence type="ECO:0000313" key="1">
    <source>
        <dbReference type="Proteomes" id="UP000887564"/>
    </source>
</evidence>
<organism evidence="1 2">
    <name type="scientific">Parascaris equorum</name>
    <name type="common">Equine roundworm</name>
    <dbReference type="NCBI Taxonomy" id="6256"/>
    <lineage>
        <taxon>Eukaryota</taxon>
        <taxon>Metazoa</taxon>
        <taxon>Ecdysozoa</taxon>
        <taxon>Nematoda</taxon>
        <taxon>Chromadorea</taxon>
        <taxon>Rhabditida</taxon>
        <taxon>Spirurina</taxon>
        <taxon>Ascaridomorpha</taxon>
        <taxon>Ascaridoidea</taxon>
        <taxon>Ascarididae</taxon>
        <taxon>Parascaris</taxon>
    </lineage>
</organism>
<keyword evidence="1" id="KW-1185">Reference proteome</keyword>
<evidence type="ECO:0000313" key="2">
    <source>
        <dbReference type="WBParaSite" id="PEQ_0001141801-mRNA-1"/>
    </source>
</evidence>
<reference evidence="2" key="1">
    <citation type="submission" date="2022-11" db="UniProtKB">
        <authorList>
            <consortium name="WormBaseParasite"/>
        </authorList>
    </citation>
    <scope>IDENTIFICATION</scope>
</reference>
<sequence length="143" mass="16477">MHFQFDIFVDEYRENATPRAGSLKRSDTRCDAALKKDVVNTKRKLNRAKYAIEAGVFQLVLGRKEPDGEFTIHSVPLPTYDSKDMELLFGQEGSRSESDDSIHYLSLFERTHRERVLEVLGAAEILLSEYEEIMRQRKSAALH</sequence>
<dbReference type="WBParaSite" id="PEQ_0001141801-mRNA-1">
    <property type="protein sequence ID" value="PEQ_0001141801-mRNA-1"/>
    <property type="gene ID" value="PEQ_0001141801"/>
</dbReference>
<name>A0A914RYK9_PAREQ</name>
<dbReference type="Proteomes" id="UP000887564">
    <property type="component" value="Unplaced"/>
</dbReference>